<dbReference type="AlphaFoldDB" id="A0A6M6JFX6"/>
<accession>A0A6M6JFX6</accession>
<dbReference type="RefSeq" id="WP_172156834.1">
    <property type="nucleotide sequence ID" value="NZ_CP053564.1"/>
</dbReference>
<gene>
    <name evidence="2" type="ORF">HOP40_09660</name>
</gene>
<proteinExistence type="predicted"/>
<keyword evidence="1" id="KW-1133">Transmembrane helix</keyword>
<organism evidence="2 3">
    <name type="scientific">Pseudonocardia broussonetiae</name>
    <dbReference type="NCBI Taxonomy" id="2736640"/>
    <lineage>
        <taxon>Bacteria</taxon>
        <taxon>Bacillati</taxon>
        <taxon>Actinomycetota</taxon>
        <taxon>Actinomycetes</taxon>
        <taxon>Pseudonocardiales</taxon>
        <taxon>Pseudonocardiaceae</taxon>
        <taxon>Pseudonocardia</taxon>
    </lineage>
</organism>
<name>A0A6M6JFX6_9PSEU</name>
<reference evidence="2 3" key="1">
    <citation type="submission" date="2020-05" db="EMBL/GenBank/DDBJ databases">
        <authorList>
            <person name="Mo P."/>
        </authorList>
    </citation>
    <scope>NUCLEOTIDE SEQUENCE [LARGE SCALE GENOMIC DNA]</scope>
    <source>
        <strain evidence="2 3">Gen01</strain>
    </source>
</reference>
<sequence>MTAFRRFYGERPLHLLLHLAALGLAGYAASRVLAEGAPWLAIATWFVGAAVLHDVAFLPVYALADSAAQGRLLRRARPLPAASGVAWINHLRVPVAFSGLLLLVWFPLILGGREDAFTGATGFTTDVYLGRWLGVTGVLFAGSALLYAVRVRRATRRRVSAA</sequence>
<feature type="transmembrane region" description="Helical" evidence="1">
    <location>
        <begin position="44"/>
        <end position="64"/>
    </location>
</feature>
<keyword evidence="1" id="KW-0812">Transmembrane</keyword>
<evidence type="ECO:0000313" key="2">
    <source>
        <dbReference type="EMBL" id="QJY46035.1"/>
    </source>
</evidence>
<evidence type="ECO:0000256" key="1">
    <source>
        <dbReference type="SAM" id="Phobius"/>
    </source>
</evidence>
<feature type="transmembrane region" description="Helical" evidence="1">
    <location>
        <begin position="129"/>
        <end position="149"/>
    </location>
</feature>
<protein>
    <submittedName>
        <fullName evidence="2">Uncharacterized protein</fullName>
    </submittedName>
</protein>
<keyword evidence="1" id="KW-0472">Membrane</keyword>
<dbReference type="EMBL" id="CP053564">
    <property type="protein sequence ID" value="QJY46035.1"/>
    <property type="molecule type" value="Genomic_DNA"/>
</dbReference>
<dbReference type="KEGG" id="pbro:HOP40_09660"/>
<keyword evidence="3" id="KW-1185">Reference proteome</keyword>
<evidence type="ECO:0000313" key="3">
    <source>
        <dbReference type="Proteomes" id="UP000505377"/>
    </source>
</evidence>
<dbReference type="Proteomes" id="UP000505377">
    <property type="component" value="Chromosome"/>
</dbReference>
<feature type="transmembrane region" description="Helical" evidence="1">
    <location>
        <begin position="85"/>
        <end position="109"/>
    </location>
</feature>